<evidence type="ECO:0000313" key="2">
    <source>
        <dbReference type="EMBL" id="KXS20961.1"/>
    </source>
</evidence>
<feature type="compositionally biased region" description="Low complexity" evidence="1">
    <location>
        <begin position="65"/>
        <end position="76"/>
    </location>
</feature>
<dbReference type="Proteomes" id="UP000070544">
    <property type="component" value="Unassembled WGS sequence"/>
</dbReference>
<feature type="region of interest" description="Disordered" evidence="1">
    <location>
        <begin position="319"/>
        <end position="374"/>
    </location>
</feature>
<feature type="compositionally biased region" description="Polar residues" evidence="1">
    <location>
        <begin position="20"/>
        <end position="50"/>
    </location>
</feature>
<feature type="region of interest" description="Disordered" evidence="1">
    <location>
        <begin position="126"/>
        <end position="149"/>
    </location>
</feature>
<reference evidence="2 3" key="1">
    <citation type="journal article" date="2015" name="Genome Biol. Evol.">
        <title>Phylogenomic analyses indicate that early fungi evolved digesting cell walls of algal ancestors of land plants.</title>
        <authorList>
            <person name="Chang Y."/>
            <person name="Wang S."/>
            <person name="Sekimoto S."/>
            <person name="Aerts A.L."/>
            <person name="Choi C."/>
            <person name="Clum A."/>
            <person name="LaButti K.M."/>
            <person name="Lindquist E.A."/>
            <person name="Yee Ngan C."/>
            <person name="Ohm R.A."/>
            <person name="Salamov A.A."/>
            <person name="Grigoriev I.V."/>
            <person name="Spatafora J.W."/>
            <person name="Berbee M.L."/>
        </authorList>
    </citation>
    <scope>NUCLEOTIDE SEQUENCE [LARGE SCALE GENOMIC DNA]</scope>
    <source>
        <strain evidence="2 3">JEL478</strain>
    </source>
</reference>
<dbReference type="AlphaFoldDB" id="A0A139AW41"/>
<evidence type="ECO:0000313" key="3">
    <source>
        <dbReference type="Proteomes" id="UP000070544"/>
    </source>
</evidence>
<feature type="compositionally biased region" description="Polar residues" evidence="1">
    <location>
        <begin position="325"/>
        <end position="334"/>
    </location>
</feature>
<feature type="compositionally biased region" description="Polar residues" evidence="1">
    <location>
        <begin position="283"/>
        <end position="297"/>
    </location>
</feature>
<proteinExistence type="predicted"/>
<dbReference type="EMBL" id="KQ965734">
    <property type="protein sequence ID" value="KXS20961.1"/>
    <property type="molecule type" value="Genomic_DNA"/>
</dbReference>
<accession>A0A139AW41</accession>
<feature type="compositionally biased region" description="Polar residues" evidence="1">
    <location>
        <begin position="361"/>
        <end position="374"/>
    </location>
</feature>
<evidence type="ECO:0000256" key="1">
    <source>
        <dbReference type="SAM" id="MobiDB-lite"/>
    </source>
</evidence>
<name>A0A139AW41_GONPJ</name>
<sequence>MFHSLENTPDRPTKALQYKSAAQISNQATPIQQRRNQPLQPIRPHQQQPGDSDLPRPDGRVATISWPPSQPSSSPSATPPAPKWSPSALATMPSADVRSTAAHTNHAIKRSSEAANVLEEAASKKFKPSITPVVSKPTSAHPPTATQGPPSASAALPTCFFCFANTLGSFTPWHGVRYCDECRKKHARSKYIGPYRNLAMKFLLTKGQVSRVPFVEQPTEKAFYYISKREDLATKAEQVHGSLRACLEKKLRKAEQQAIKNDAADAGASGENEDDGENAGYRNKSNGTAPAAASTNQVHPVPVPRPSVPFKPWNAPMMSGPGRPLSTQNASSASKCPWPNNSPPGGACGTAPRVGAVMPGASTTARTGNRGVQR</sequence>
<organism evidence="2 3">
    <name type="scientific">Gonapodya prolifera (strain JEL478)</name>
    <name type="common">Monoblepharis prolifera</name>
    <dbReference type="NCBI Taxonomy" id="1344416"/>
    <lineage>
        <taxon>Eukaryota</taxon>
        <taxon>Fungi</taxon>
        <taxon>Fungi incertae sedis</taxon>
        <taxon>Chytridiomycota</taxon>
        <taxon>Chytridiomycota incertae sedis</taxon>
        <taxon>Monoblepharidomycetes</taxon>
        <taxon>Monoblepharidales</taxon>
        <taxon>Gonapodyaceae</taxon>
        <taxon>Gonapodya</taxon>
    </lineage>
</organism>
<protein>
    <submittedName>
        <fullName evidence="2">Uncharacterized protein</fullName>
    </submittedName>
</protein>
<feature type="region of interest" description="Disordered" evidence="1">
    <location>
        <begin position="1"/>
        <end position="89"/>
    </location>
</feature>
<feature type="region of interest" description="Disordered" evidence="1">
    <location>
        <begin position="258"/>
        <end position="307"/>
    </location>
</feature>
<gene>
    <name evidence="2" type="ORF">M427DRAFT_131132</name>
</gene>
<keyword evidence="3" id="KW-1185">Reference proteome</keyword>